<comment type="caution">
    <text evidence="2">The sequence shown here is derived from an EMBL/GenBank/DDBJ whole genome shotgun (WGS) entry which is preliminary data.</text>
</comment>
<evidence type="ECO:0008006" key="4">
    <source>
        <dbReference type="Google" id="ProtNLM"/>
    </source>
</evidence>
<evidence type="ECO:0000313" key="2">
    <source>
        <dbReference type="EMBL" id="MBI6118511.1"/>
    </source>
</evidence>
<protein>
    <recommendedName>
        <fullName evidence="4">Magnesium citrate secondary transporter</fullName>
    </recommendedName>
</protein>
<sequence>MKSLKTVFILYCIVFTILQLFYFLDQPIPGFIRNYLADFLCMPIVLSICLFVVQLVKKDKSIRLNISTISSVFLMYSIYFEMILPPIHWRYTADYRDVLLYLAGSIIFYFLQKAP</sequence>
<dbReference type="RefSeq" id="WP_198637479.1">
    <property type="nucleotide sequence ID" value="NZ_JAEHNY010000001.1"/>
</dbReference>
<feature type="transmembrane region" description="Helical" evidence="1">
    <location>
        <begin position="95"/>
        <end position="111"/>
    </location>
</feature>
<gene>
    <name evidence="2" type="ORF">I6U50_00585</name>
</gene>
<feature type="transmembrane region" description="Helical" evidence="1">
    <location>
        <begin position="68"/>
        <end position="89"/>
    </location>
</feature>
<reference evidence="2 3" key="1">
    <citation type="submission" date="2020-12" db="EMBL/GenBank/DDBJ databases">
        <title>Salegentibacter orientalis sp. nov., isolated from costal sediment.</title>
        <authorList>
            <person name="Lian F.-B."/>
        </authorList>
    </citation>
    <scope>NUCLEOTIDE SEQUENCE [LARGE SCALE GENOMIC DNA]</scope>
    <source>
        <strain evidence="2 3">F60176</strain>
    </source>
</reference>
<dbReference type="EMBL" id="JAEHNY010000001">
    <property type="protein sequence ID" value="MBI6118511.1"/>
    <property type="molecule type" value="Genomic_DNA"/>
</dbReference>
<evidence type="ECO:0000256" key="1">
    <source>
        <dbReference type="SAM" id="Phobius"/>
    </source>
</evidence>
<dbReference type="Proteomes" id="UP000635665">
    <property type="component" value="Unassembled WGS sequence"/>
</dbReference>
<keyword evidence="1" id="KW-0472">Membrane</keyword>
<accession>A0ABS0TE19</accession>
<keyword evidence="1" id="KW-1133">Transmembrane helix</keyword>
<feature type="transmembrane region" description="Helical" evidence="1">
    <location>
        <begin position="36"/>
        <end position="56"/>
    </location>
</feature>
<evidence type="ECO:0000313" key="3">
    <source>
        <dbReference type="Proteomes" id="UP000635665"/>
    </source>
</evidence>
<organism evidence="2 3">
    <name type="scientific">Salegentibacter maritimus</name>
    <dbReference type="NCBI Taxonomy" id="2794347"/>
    <lineage>
        <taxon>Bacteria</taxon>
        <taxon>Pseudomonadati</taxon>
        <taxon>Bacteroidota</taxon>
        <taxon>Flavobacteriia</taxon>
        <taxon>Flavobacteriales</taxon>
        <taxon>Flavobacteriaceae</taxon>
        <taxon>Salegentibacter</taxon>
    </lineage>
</organism>
<proteinExistence type="predicted"/>
<feature type="transmembrane region" description="Helical" evidence="1">
    <location>
        <begin position="7"/>
        <end position="24"/>
    </location>
</feature>
<keyword evidence="1" id="KW-0812">Transmembrane</keyword>
<keyword evidence="3" id="KW-1185">Reference proteome</keyword>
<name>A0ABS0TE19_9FLAO</name>